<sequence length="289" mass="33683">MNPVYQHVSDIAHDTIYHFIKSQEIQITQYTFNDYFQYIVDKHKIKTFPHHFENDLILGLTMIDQKGISISYESENIPSRQNFTKCHEIGHLILQHDGTFFAEQAVSKNQQELEADYFASFVLMPDIILLTKILYQKLSYQKIQEQLKVSNKALEIRLTHFLQTYSSLPYPKVQGLVSSFRANTEAKENFIKQIHAFETQIIEKYQSIQLTALEQVSRLIKKQAFISHLDCEAIKEKDILSQIKVQYPNIGSGIYFDFGKAIHYIYQSDKISAEEAKKMAKNLLFSLIL</sequence>
<accession>A0A3P1VDH9</accession>
<dbReference type="InterPro" id="IPR010359">
    <property type="entry name" value="IrrE_HExxH"/>
</dbReference>
<name>A0A3P1VDH9_9STRE</name>
<dbReference type="Pfam" id="PF06114">
    <property type="entry name" value="Peptidase_M78"/>
    <property type="match status" value="1"/>
</dbReference>
<evidence type="ECO:0000259" key="1">
    <source>
        <dbReference type="Pfam" id="PF06114"/>
    </source>
</evidence>
<keyword evidence="3" id="KW-1185">Reference proteome</keyword>
<protein>
    <submittedName>
        <fullName evidence="2">ImmA/IrrE family metallo-endopeptidase</fullName>
    </submittedName>
</protein>
<dbReference type="RefSeq" id="WP_124776389.1">
    <property type="nucleotide sequence ID" value="NZ_RQZA01000003.1"/>
</dbReference>
<dbReference type="PANTHER" id="PTHR43236:SF2">
    <property type="entry name" value="BLL0069 PROTEIN"/>
    <property type="match status" value="1"/>
</dbReference>
<dbReference type="Proteomes" id="UP000281771">
    <property type="component" value="Unassembled WGS sequence"/>
</dbReference>
<comment type="caution">
    <text evidence="2">The sequence shown here is derived from an EMBL/GenBank/DDBJ whole genome shotgun (WGS) entry which is preliminary data.</text>
</comment>
<dbReference type="Gene3D" id="1.10.10.2910">
    <property type="match status" value="1"/>
</dbReference>
<dbReference type="EMBL" id="RQZA01000003">
    <property type="protein sequence ID" value="RRD31485.1"/>
    <property type="molecule type" value="Genomic_DNA"/>
</dbReference>
<evidence type="ECO:0000313" key="3">
    <source>
        <dbReference type="Proteomes" id="UP000281771"/>
    </source>
</evidence>
<dbReference type="PANTHER" id="PTHR43236">
    <property type="entry name" value="ANTITOXIN HIGA1"/>
    <property type="match status" value="1"/>
</dbReference>
<reference evidence="2 3" key="1">
    <citation type="submission" date="2018-11" db="EMBL/GenBank/DDBJ databases">
        <title>Genomes From Bacteria Associated with the Canine Oral Cavity: a Test Case for Automated Genome-Based Taxonomic Assignment.</title>
        <authorList>
            <person name="Coil D.A."/>
            <person name="Jospin G."/>
            <person name="Darling A.E."/>
            <person name="Wallis C."/>
            <person name="Davis I.J."/>
            <person name="Harris S."/>
            <person name="Eisen J.A."/>
            <person name="Holcombe L.J."/>
            <person name="O'Flynn C."/>
        </authorList>
    </citation>
    <scope>NUCLEOTIDE SEQUENCE [LARGE SCALE GENOMIC DNA]</scope>
    <source>
        <strain evidence="2 3">OH4621_COT-116</strain>
    </source>
</reference>
<dbReference type="AlphaFoldDB" id="A0A3P1VDH9"/>
<proteinExistence type="predicted"/>
<evidence type="ECO:0000313" key="2">
    <source>
        <dbReference type="EMBL" id="RRD31485.1"/>
    </source>
</evidence>
<gene>
    <name evidence="2" type="ORF">EII38_04470</name>
</gene>
<organism evidence="2 3">
    <name type="scientific">Streptococcus minor</name>
    <dbReference type="NCBI Taxonomy" id="229549"/>
    <lineage>
        <taxon>Bacteria</taxon>
        <taxon>Bacillati</taxon>
        <taxon>Bacillota</taxon>
        <taxon>Bacilli</taxon>
        <taxon>Lactobacillales</taxon>
        <taxon>Streptococcaceae</taxon>
        <taxon>Streptococcus</taxon>
    </lineage>
</organism>
<dbReference type="InterPro" id="IPR052345">
    <property type="entry name" value="Rad_response_metalloprotease"/>
</dbReference>
<feature type="domain" description="IrrE N-terminal-like" evidence="1">
    <location>
        <begin position="41"/>
        <end position="159"/>
    </location>
</feature>